<proteinExistence type="inferred from homology"/>
<dbReference type="Pfam" id="PF03065">
    <property type="entry name" value="Glyco_hydro_57"/>
    <property type="match status" value="1"/>
</dbReference>
<evidence type="ECO:0000259" key="4">
    <source>
        <dbReference type="Pfam" id="PF03065"/>
    </source>
</evidence>
<dbReference type="Proteomes" id="UP000612362">
    <property type="component" value="Unassembled WGS sequence"/>
</dbReference>
<evidence type="ECO:0000256" key="2">
    <source>
        <dbReference type="ARBA" id="ARBA00023277"/>
    </source>
</evidence>
<feature type="compositionally biased region" description="Basic residues" evidence="3">
    <location>
        <begin position="454"/>
        <end position="464"/>
    </location>
</feature>
<dbReference type="InterPro" id="IPR052046">
    <property type="entry name" value="GH57_Enzymes"/>
</dbReference>
<dbReference type="Gene3D" id="3.20.110.20">
    <property type="match status" value="1"/>
</dbReference>
<protein>
    <submittedName>
        <fullName evidence="5">Alpha-amylase</fullName>
    </submittedName>
</protein>
<keyword evidence="2" id="KW-0119">Carbohydrate metabolism</keyword>
<name>A0A8J3MRR8_9CHLR</name>
<dbReference type="PANTHER" id="PTHR36306:SF1">
    <property type="entry name" value="ALPHA-AMYLASE-RELATED"/>
    <property type="match status" value="1"/>
</dbReference>
<feature type="domain" description="Glycoside hydrolase family 57 N-terminal" evidence="4">
    <location>
        <begin position="11"/>
        <end position="302"/>
    </location>
</feature>
<organism evidence="5 6">
    <name type="scientific">Ktedonospora formicarum</name>
    <dbReference type="NCBI Taxonomy" id="2778364"/>
    <lineage>
        <taxon>Bacteria</taxon>
        <taxon>Bacillati</taxon>
        <taxon>Chloroflexota</taxon>
        <taxon>Ktedonobacteria</taxon>
        <taxon>Ktedonobacterales</taxon>
        <taxon>Ktedonobacteraceae</taxon>
        <taxon>Ktedonospora</taxon>
    </lineage>
</organism>
<gene>
    <name evidence="5" type="ORF">KSX_20360</name>
</gene>
<dbReference type="RefSeq" id="WP_220193319.1">
    <property type="nucleotide sequence ID" value="NZ_BNJF01000001.1"/>
</dbReference>
<dbReference type="SUPFAM" id="SSF88713">
    <property type="entry name" value="Glycoside hydrolase/deacetylase"/>
    <property type="match status" value="1"/>
</dbReference>
<dbReference type="EMBL" id="BNJF01000001">
    <property type="protein sequence ID" value="GHO43873.1"/>
    <property type="molecule type" value="Genomic_DNA"/>
</dbReference>
<dbReference type="GO" id="GO:0003824">
    <property type="term" value="F:catalytic activity"/>
    <property type="evidence" value="ECO:0007669"/>
    <property type="project" value="InterPro"/>
</dbReference>
<dbReference type="GO" id="GO:0005975">
    <property type="term" value="P:carbohydrate metabolic process"/>
    <property type="evidence" value="ECO:0007669"/>
    <property type="project" value="InterPro"/>
</dbReference>
<dbReference type="InterPro" id="IPR004300">
    <property type="entry name" value="Glyco_hydro_57_N"/>
</dbReference>
<evidence type="ECO:0000313" key="5">
    <source>
        <dbReference type="EMBL" id="GHO43873.1"/>
    </source>
</evidence>
<feature type="region of interest" description="Disordered" evidence="3">
    <location>
        <begin position="430"/>
        <end position="464"/>
    </location>
</feature>
<evidence type="ECO:0000256" key="1">
    <source>
        <dbReference type="ARBA" id="ARBA00006821"/>
    </source>
</evidence>
<accession>A0A8J3MRR8</accession>
<keyword evidence="6" id="KW-1185">Reference proteome</keyword>
<dbReference type="InterPro" id="IPR011330">
    <property type="entry name" value="Glyco_hydro/deAcase_b/a-brl"/>
</dbReference>
<evidence type="ECO:0000313" key="6">
    <source>
        <dbReference type="Proteomes" id="UP000612362"/>
    </source>
</evidence>
<dbReference type="PANTHER" id="PTHR36306">
    <property type="entry name" value="ALPHA-AMYLASE-RELATED-RELATED"/>
    <property type="match status" value="1"/>
</dbReference>
<reference evidence="5" key="1">
    <citation type="submission" date="2020-10" db="EMBL/GenBank/DDBJ databases">
        <title>Taxonomic study of unclassified bacteria belonging to the class Ktedonobacteria.</title>
        <authorList>
            <person name="Yabe S."/>
            <person name="Wang C.M."/>
            <person name="Zheng Y."/>
            <person name="Sakai Y."/>
            <person name="Cavaletti L."/>
            <person name="Monciardini P."/>
            <person name="Donadio S."/>
        </authorList>
    </citation>
    <scope>NUCLEOTIDE SEQUENCE</scope>
    <source>
        <strain evidence="5">SOSP1-1</strain>
    </source>
</reference>
<dbReference type="AlphaFoldDB" id="A0A8J3MRR8"/>
<comment type="similarity">
    <text evidence="1">Belongs to the glycosyl hydrolase 57 family.</text>
</comment>
<sequence>MVADVALYTIVHQPRRLKLPAQPIPRGASLDDIAHCLFDEALNERYFRQVAQSCYYPATKMFLDLARRGLRLSIGFSFSLLQQVQTWEPELLDLFRELVAEERVELLGVEPYQSLLFLFDLPAFEANMRKMADDMAELFGKRPRIVGTTELGMSAPLYNALDAAGFQGVLMDSQPHLLGWRESTYLYHYGDDGPYVRPLATRRQRSKEERSLTAPLIYTRHRRLSDDISSRFTDLHWSDFPLYATTYASWIANTPGDQVVLGWDFETFGERHSAGSGIFDFMRALPGELENLGVRTHTLSELGTRPEVSSYYLPLPITPALQGGTFDPDASSDYLATASQRHLLRSMNDVYNTARLTEQPVFIEMARWLTQVDHLRYAYPHVASSPFIPREWWRLGPSGVVYEQQQAYDNVLRAMEPYLPARALRRLKPRVSRRSTDVSADEPITEPQAVSFSTRRRKKVSASS</sequence>
<dbReference type="CDD" id="cd10795">
    <property type="entry name" value="GH57N_MJA1_like"/>
    <property type="match status" value="1"/>
</dbReference>
<evidence type="ECO:0000256" key="3">
    <source>
        <dbReference type="SAM" id="MobiDB-lite"/>
    </source>
</evidence>
<comment type="caution">
    <text evidence="5">The sequence shown here is derived from an EMBL/GenBank/DDBJ whole genome shotgun (WGS) entry which is preliminary data.</text>
</comment>